<feature type="compositionally biased region" description="Gly residues" evidence="1">
    <location>
        <begin position="96"/>
        <end position="114"/>
    </location>
</feature>
<dbReference type="InterPro" id="IPR008971">
    <property type="entry name" value="HSP40/DnaJ_pept-bd"/>
</dbReference>
<evidence type="ECO:0000259" key="2">
    <source>
        <dbReference type="PROSITE" id="PS50076"/>
    </source>
</evidence>
<dbReference type="RefSeq" id="WP_223094467.1">
    <property type="nucleotide sequence ID" value="NZ_CP061913.1"/>
</dbReference>
<dbReference type="PANTHER" id="PTHR43096">
    <property type="entry name" value="DNAJ HOMOLOG 1, MITOCHONDRIAL-RELATED"/>
    <property type="match status" value="1"/>
</dbReference>
<feature type="region of interest" description="Disordered" evidence="1">
    <location>
        <begin position="78"/>
        <end position="115"/>
    </location>
</feature>
<evidence type="ECO:0000313" key="4">
    <source>
        <dbReference type="Proteomes" id="UP001589608"/>
    </source>
</evidence>
<dbReference type="SMART" id="SM00271">
    <property type="entry name" value="DnaJ"/>
    <property type="match status" value="1"/>
</dbReference>
<dbReference type="PANTHER" id="PTHR43096:SF10">
    <property type="entry name" value="CHAPERONE PROTEIN DNAJ A6, CHLOROPLASTIC"/>
    <property type="match status" value="1"/>
</dbReference>
<dbReference type="InterPro" id="IPR001623">
    <property type="entry name" value="DnaJ_domain"/>
</dbReference>
<dbReference type="Pfam" id="PF01556">
    <property type="entry name" value="DnaJ_C"/>
    <property type="match status" value="1"/>
</dbReference>
<accession>A0ABV5MKV4</accession>
<dbReference type="Pfam" id="PF00226">
    <property type="entry name" value="DnaJ"/>
    <property type="match status" value="1"/>
</dbReference>
<dbReference type="CDD" id="cd06257">
    <property type="entry name" value="DnaJ"/>
    <property type="match status" value="1"/>
</dbReference>
<dbReference type="SUPFAM" id="SSF46565">
    <property type="entry name" value="Chaperone J-domain"/>
    <property type="match status" value="1"/>
</dbReference>
<dbReference type="EMBL" id="JBHMCA010000067">
    <property type="protein sequence ID" value="MFB9449489.1"/>
    <property type="molecule type" value="Genomic_DNA"/>
</dbReference>
<dbReference type="PROSITE" id="PS50076">
    <property type="entry name" value="DNAJ_2"/>
    <property type="match status" value="1"/>
</dbReference>
<gene>
    <name evidence="3" type="ORF">ACFFTR_40965</name>
</gene>
<dbReference type="PRINTS" id="PR00625">
    <property type="entry name" value="JDOMAIN"/>
</dbReference>
<evidence type="ECO:0000256" key="1">
    <source>
        <dbReference type="SAM" id="MobiDB-lite"/>
    </source>
</evidence>
<dbReference type="Gene3D" id="1.10.287.110">
    <property type="entry name" value="DnaJ domain"/>
    <property type="match status" value="1"/>
</dbReference>
<dbReference type="CDD" id="cd10747">
    <property type="entry name" value="DnaJ_C"/>
    <property type="match status" value="1"/>
</dbReference>
<dbReference type="InterPro" id="IPR036869">
    <property type="entry name" value="J_dom_sf"/>
</dbReference>
<dbReference type="PROSITE" id="PS00636">
    <property type="entry name" value="DNAJ_1"/>
    <property type="match status" value="1"/>
</dbReference>
<dbReference type="InterPro" id="IPR018253">
    <property type="entry name" value="DnaJ_domain_CS"/>
</dbReference>
<keyword evidence="4" id="KW-1185">Reference proteome</keyword>
<protein>
    <submittedName>
        <fullName evidence="3">DnaJ C-terminal domain-containing protein</fullName>
    </submittedName>
</protein>
<evidence type="ECO:0000313" key="3">
    <source>
        <dbReference type="EMBL" id="MFB9449489.1"/>
    </source>
</evidence>
<dbReference type="Proteomes" id="UP001589608">
    <property type="component" value="Unassembled WGS sequence"/>
</dbReference>
<dbReference type="Gene3D" id="2.60.260.20">
    <property type="entry name" value="Urease metallochaperone UreE, N-terminal domain"/>
    <property type="match status" value="2"/>
</dbReference>
<reference evidence="3 4" key="1">
    <citation type="submission" date="2024-09" db="EMBL/GenBank/DDBJ databases">
        <authorList>
            <person name="Sun Q."/>
            <person name="Mori K."/>
        </authorList>
    </citation>
    <scope>NUCLEOTIDE SEQUENCE [LARGE SCALE GENOMIC DNA]</scope>
    <source>
        <strain evidence="3 4">JCM 3307</strain>
    </source>
</reference>
<dbReference type="SUPFAM" id="SSF49493">
    <property type="entry name" value="HSP40/DnaJ peptide-binding domain"/>
    <property type="match status" value="2"/>
</dbReference>
<comment type="caution">
    <text evidence="3">The sequence shown here is derived from an EMBL/GenBank/DDBJ whole genome shotgun (WGS) entry which is preliminary data.</text>
</comment>
<feature type="domain" description="J" evidence="2">
    <location>
        <begin position="7"/>
        <end position="71"/>
    </location>
</feature>
<dbReference type="InterPro" id="IPR002939">
    <property type="entry name" value="DnaJ_C"/>
</dbReference>
<name>A0ABV5MKV4_9ACTN</name>
<proteinExistence type="predicted"/>
<feature type="region of interest" description="Disordered" evidence="1">
    <location>
        <begin position="127"/>
        <end position="146"/>
    </location>
</feature>
<organism evidence="3 4">
    <name type="scientific">Dactylosporangium vinaceum</name>
    <dbReference type="NCBI Taxonomy" id="53362"/>
    <lineage>
        <taxon>Bacteria</taxon>
        <taxon>Bacillati</taxon>
        <taxon>Actinomycetota</taxon>
        <taxon>Actinomycetes</taxon>
        <taxon>Micromonosporales</taxon>
        <taxon>Micromonosporaceae</taxon>
        <taxon>Dactylosporangium</taxon>
    </lineage>
</organism>
<sequence>MAADRRDFYEILGVARTATPEEIQRAYRTLARRNHPDVNKEPGAEDRFKDVTEAYDVLSDPKSRRKYDRFGSRWRQVPDDIDERAGARQRASAGAGPPGQGAGFGGRGGRGGLGEEVDLEDLLGSIFGGGQGRGGDRFGRGPVPGADTEAEITISVEDAYHGGRRRVTLPGGPGGRTREYEVTIPPGVTEGQRIRLAGQGSGGARGGPAGDLYLVVHIAPHPRYKLSGRDINVETPVTPWEAELGATVPIETPGGTLRVDIPPGTSSGRRLRLRGRGLPNPRGTPGDLYAEVRIMVPPKPSDAERRLFEELATVSSYNPRGDR</sequence>